<comment type="caution">
    <text evidence="4">The sequence shown here is derived from an EMBL/GenBank/DDBJ whole genome shotgun (WGS) entry which is preliminary data.</text>
</comment>
<dbReference type="PANTHER" id="PTHR33824:SF7">
    <property type="entry name" value="POLYKETIDE CYCLASE_DEHYDRASE AND LIPID TRANSPORT SUPERFAMILY PROTEIN"/>
    <property type="match status" value="1"/>
</dbReference>
<evidence type="ECO:0000256" key="1">
    <source>
        <dbReference type="ARBA" id="ARBA00008918"/>
    </source>
</evidence>
<name>A0A841GUS6_9BACT</name>
<dbReference type="InterPro" id="IPR005031">
    <property type="entry name" value="COQ10_START"/>
</dbReference>
<dbReference type="Pfam" id="PF11127">
    <property type="entry name" value="YgaP-like_TM"/>
    <property type="match status" value="1"/>
</dbReference>
<dbReference type="PANTHER" id="PTHR33824">
    <property type="entry name" value="POLYKETIDE CYCLASE/DEHYDRASE AND LIPID TRANSPORT SUPERFAMILY PROTEIN"/>
    <property type="match status" value="1"/>
</dbReference>
<proteinExistence type="inferred from homology"/>
<protein>
    <submittedName>
        <fullName evidence="4">Putative membrane protein</fullName>
    </submittedName>
</protein>
<organism evidence="4 5">
    <name type="scientific">Longimicrobium terrae</name>
    <dbReference type="NCBI Taxonomy" id="1639882"/>
    <lineage>
        <taxon>Bacteria</taxon>
        <taxon>Pseudomonadati</taxon>
        <taxon>Gemmatimonadota</taxon>
        <taxon>Longimicrobiia</taxon>
        <taxon>Longimicrobiales</taxon>
        <taxon>Longimicrobiaceae</taxon>
        <taxon>Longimicrobium</taxon>
    </lineage>
</organism>
<evidence type="ECO:0000259" key="2">
    <source>
        <dbReference type="Pfam" id="PF03364"/>
    </source>
</evidence>
<dbReference type="Proteomes" id="UP000582837">
    <property type="component" value="Unassembled WGS sequence"/>
</dbReference>
<reference evidence="4 5" key="1">
    <citation type="submission" date="2020-08" db="EMBL/GenBank/DDBJ databases">
        <title>Genomic Encyclopedia of Type Strains, Phase IV (KMG-IV): sequencing the most valuable type-strain genomes for metagenomic binning, comparative biology and taxonomic classification.</title>
        <authorList>
            <person name="Goeker M."/>
        </authorList>
    </citation>
    <scope>NUCLEOTIDE SEQUENCE [LARGE SCALE GENOMIC DNA]</scope>
    <source>
        <strain evidence="4 5">DSM 29007</strain>
    </source>
</reference>
<dbReference type="Pfam" id="PF03364">
    <property type="entry name" value="Polyketide_cyc"/>
    <property type="match status" value="1"/>
</dbReference>
<evidence type="ECO:0000313" key="4">
    <source>
        <dbReference type="EMBL" id="MBB6069228.1"/>
    </source>
</evidence>
<keyword evidence="5" id="KW-1185">Reference proteome</keyword>
<dbReference type="InterPro" id="IPR021309">
    <property type="entry name" value="YgaP-like_TM"/>
</dbReference>
<dbReference type="RefSeq" id="WP_183685511.1">
    <property type="nucleotide sequence ID" value="NZ_JABDTL010000002.1"/>
</dbReference>
<evidence type="ECO:0000259" key="3">
    <source>
        <dbReference type="Pfam" id="PF11127"/>
    </source>
</evidence>
<feature type="domain" description="Inner membrane protein YgaP-like transmembrane" evidence="3">
    <location>
        <begin position="17"/>
        <end position="77"/>
    </location>
</feature>
<dbReference type="CDD" id="cd07817">
    <property type="entry name" value="SRPBCC_8"/>
    <property type="match status" value="1"/>
</dbReference>
<dbReference type="AlphaFoldDB" id="A0A841GUS6"/>
<gene>
    <name evidence="4" type="ORF">HNQ61_000843</name>
</gene>
<dbReference type="SUPFAM" id="SSF55961">
    <property type="entry name" value="Bet v1-like"/>
    <property type="match status" value="1"/>
</dbReference>
<feature type="domain" description="Coenzyme Q-binding protein COQ10 START" evidence="2">
    <location>
        <begin position="105"/>
        <end position="217"/>
    </location>
</feature>
<evidence type="ECO:0000313" key="5">
    <source>
        <dbReference type="Proteomes" id="UP000582837"/>
    </source>
</evidence>
<dbReference type="InterPro" id="IPR023393">
    <property type="entry name" value="START-like_dom_sf"/>
</dbReference>
<dbReference type="Gene3D" id="3.30.530.20">
    <property type="match status" value="1"/>
</dbReference>
<accession>A0A841GUS6</accession>
<dbReference type="InterPro" id="IPR047137">
    <property type="entry name" value="ORF3"/>
</dbReference>
<comment type="similarity">
    <text evidence="1">Belongs to the ribosome association toxin RatA family.</text>
</comment>
<dbReference type="EMBL" id="JACHIA010000002">
    <property type="protein sequence ID" value="MBB6069228.1"/>
    <property type="molecule type" value="Genomic_DNA"/>
</dbReference>
<sequence length="245" mass="25579">MSNVAETVGSVLRGGDVNVGRTERIASTVGGSVLAILGLRRGGASGVLLAAAGAALAHRGVTGHCAVYSALGRDTTAADTGTAREQAISSGTTADGMRGEASITVQRPADELYRFWRDFRTAPRYQARIVSVQVVDDTRSRWVAEGARGRSLTWTSEVTEDVPGRRIAWRSVAASDLPNRGSVEFTPGARAGETIVRATLEFEPPAGVVGQAIASVMHQTPEEIMRSDLRAFKALMEGGAAGGAA</sequence>